<comment type="similarity">
    <text evidence="4 5">Belongs to the TRAFAC class myosin-kinesin ATPase superfamily. Kinesin family.</text>
</comment>
<dbReference type="GO" id="GO:0003777">
    <property type="term" value="F:microtubule motor activity"/>
    <property type="evidence" value="ECO:0007669"/>
    <property type="project" value="InterPro"/>
</dbReference>
<dbReference type="Gene3D" id="3.40.850.10">
    <property type="entry name" value="Kinesin motor domain"/>
    <property type="match status" value="1"/>
</dbReference>
<evidence type="ECO:0000256" key="4">
    <source>
        <dbReference type="PROSITE-ProRule" id="PRU00283"/>
    </source>
</evidence>
<dbReference type="PRINTS" id="PR00380">
    <property type="entry name" value="KINESINHEAVY"/>
</dbReference>
<keyword evidence="6" id="KW-0175">Coiled coil</keyword>
<dbReference type="GO" id="GO:0008017">
    <property type="term" value="F:microtubule binding"/>
    <property type="evidence" value="ECO:0007669"/>
    <property type="project" value="InterPro"/>
</dbReference>
<evidence type="ECO:0000259" key="7">
    <source>
        <dbReference type="PROSITE" id="PS50067"/>
    </source>
</evidence>
<proteinExistence type="inferred from homology"/>
<dbReference type="InterPro" id="IPR001752">
    <property type="entry name" value="Kinesin_motor_dom"/>
</dbReference>
<dbReference type="GO" id="GO:0005874">
    <property type="term" value="C:microtubule"/>
    <property type="evidence" value="ECO:0007669"/>
    <property type="project" value="UniProtKB-KW"/>
</dbReference>
<dbReference type="SUPFAM" id="SSF52540">
    <property type="entry name" value="P-loop containing nucleoside triphosphate hydrolases"/>
    <property type="match status" value="1"/>
</dbReference>
<keyword evidence="2 5" id="KW-0067">ATP-binding</keyword>
<reference evidence="8" key="1">
    <citation type="submission" date="2019-09" db="EMBL/GenBank/DDBJ databases">
        <authorList>
            <person name="Zhang L."/>
        </authorList>
    </citation>
    <scope>NUCLEOTIDE SEQUENCE</scope>
</reference>
<evidence type="ECO:0000256" key="5">
    <source>
        <dbReference type="RuleBase" id="RU000394"/>
    </source>
</evidence>
<dbReference type="InterPro" id="IPR027640">
    <property type="entry name" value="Kinesin-like_fam"/>
</dbReference>
<keyword evidence="3 5" id="KW-0505">Motor protein</keyword>
<dbReference type="SMART" id="SM00129">
    <property type="entry name" value="KISc"/>
    <property type="match status" value="1"/>
</dbReference>
<dbReference type="InterPro" id="IPR036961">
    <property type="entry name" value="Kinesin_motor_dom_sf"/>
</dbReference>
<dbReference type="InterPro" id="IPR019821">
    <property type="entry name" value="Kinesin_motor_CS"/>
</dbReference>
<evidence type="ECO:0000256" key="6">
    <source>
        <dbReference type="SAM" id="Coils"/>
    </source>
</evidence>
<dbReference type="PANTHER" id="PTHR47969">
    <property type="entry name" value="CHROMOSOME-ASSOCIATED KINESIN KIF4A-RELATED"/>
    <property type="match status" value="1"/>
</dbReference>
<evidence type="ECO:0000256" key="2">
    <source>
        <dbReference type="ARBA" id="ARBA00022840"/>
    </source>
</evidence>
<gene>
    <name evidence="8" type="ORF">NYM_LOCUS29696</name>
</gene>
<feature type="coiled-coil region" evidence="6">
    <location>
        <begin position="166"/>
        <end position="286"/>
    </location>
</feature>
<sequence>MMKYLKIGNQNRTTGETLMNTESSRSHSIFTIYVESLEKGPENIDKLVGSKFNLVDLAGSERQSKTGSIGDRFLEATKINLSLTALGKVISVLVEGKGSFIPYRDSKLTRLLQDSLGGNAKTVMIATVSPSSYNYEETISTLKYASRAKYITNVPIINLDPKDALLKEYESEIRRLRSALGEIQKEDQPNLDLLIEENRRITKEAEEEKKELISKIQKLEEQFISTPYELPQKYKEERNIREQKLSFMEKNYKSLEEEVSEMKELLNDLRKKYKAASKEIFQMESEHEKER</sequence>
<name>A0A5K1HBQ8_9MAGN</name>
<protein>
    <recommendedName>
        <fullName evidence="5">Kinesin-like protein</fullName>
    </recommendedName>
</protein>
<dbReference type="PROSITE" id="PS00411">
    <property type="entry name" value="KINESIN_MOTOR_1"/>
    <property type="match status" value="1"/>
</dbReference>
<dbReference type="PROSITE" id="PS50067">
    <property type="entry name" value="KINESIN_MOTOR_2"/>
    <property type="match status" value="1"/>
</dbReference>
<evidence type="ECO:0000313" key="8">
    <source>
        <dbReference type="EMBL" id="VVW87089.1"/>
    </source>
</evidence>
<feature type="domain" description="Kinesin motor" evidence="7">
    <location>
        <begin position="1"/>
        <end position="151"/>
    </location>
</feature>
<accession>A0A5K1HBQ8</accession>
<dbReference type="Pfam" id="PF00225">
    <property type="entry name" value="Kinesin"/>
    <property type="match status" value="1"/>
</dbReference>
<keyword evidence="5" id="KW-0493">Microtubule</keyword>
<keyword evidence="1 5" id="KW-0547">Nucleotide-binding</keyword>
<dbReference type="GO" id="GO:0005524">
    <property type="term" value="F:ATP binding"/>
    <property type="evidence" value="ECO:0007669"/>
    <property type="project" value="UniProtKB-KW"/>
</dbReference>
<comment type="caution">
    <text evidence="4">Lacks conserved residue(s) required for the propagation of feature annotation.</text>
</comment>
<organism evidence="8">
    <name type="scientific">Nymphaea colorata</name>
    <name type="common">pocket water lily</name>
    <dbReference type="NCBI Taxonomy" id="210225"/>
    <lineage>
        <taxon>Eukaryota</taxon>
        <taxon>Viridiplantae</taxon>
        <taxon>Streptophyta</taxon>
        <taxon>Embryophyta</taxon>
        <taxon>Tracheophyta</taxon>
        <taxon>Spermatophyta</taxon>
        <taxon>Magnoliopsida</taxon>
        <taxon>Nymphaeales</taxon>
        <taxon>Nymphaeaceae</taxon>
        <taxon>Nymphaea</taxon>
    </lineage>
</organism>
<dbReference type="AlphaFoldDB" id="A0A5K1HBQ8"/>
<evidence type="ECO:0000256" key="3">
    <source>
        <dbReference type="ARBA" id="ARBA00023175"/>
    </source>
</evidence>
<dbReference type="InterPro" id="IPR027417">
    <property type="entry name" value="P-loop_NTPase"/>
</dbReference>
<evidence type="ECO:0000256" key="1">
    <source>
        <dbReference type="ARBA" id="ARBA00022741"/>
    </source>
</evidence>
<dbReference type="GO" id="GO:0007018">
    <property type="term" value="P:microtubule-based movement"/>
    <property type="evidence" value="ECO:0007669"/>
    <property type="project" value="InterPro"/>
</dbReference>
<dbReference type="EMBL" id="LR722045">
    <property type="protein sequence ID" value="VVW87089.1"/>
    <property type="molecule type" value="Genomic_DNA"/>
</dbReference>